<organism evidence="2 3">
    <name type="scientific">Aphis gossypii</name>
    <name type="common">Cotton aphid</name>
    <dbReference type="NCBI Taxonomy" id="80765"/>
    <lineage>
        <taxon>Eukaryota</taxon>
        <taxon>Metazoa</taxon>
        <taxon>Ecdysozoa</taxon>
        <taxon>Arthropoda</taxon>
        <taxon>Hexapoda</taxon>
        <taxon>Insecta</taxon>
        <taxon>Pterygota</taxon>
        <taxon>Neoptera</taxon>
        <taxon>Paraneoptera</taxon>
        <taxon>Hemiptera</taxon>
        <taxon>Sternorrhyncha</taxon>
        <taxon>Aphidomorpha</taxon>
        <taxon>Aphidoidea</taxon>
        <taxon>Aphididae</taxon>
        <taxon>Aphidini</taxon>
        <taxon>Aphis</taxon>
        <taxon>Aphis</taxon>
    </lineage>
</organism>
<proteinExistence type="predicted"/>
<evidence type="ECO:0000313" key="2">
    <source>
        <dbReference type="EMBL" id="CAH1714280.1"/>
    </source>
</evidence>
<dbReference type="Proteomes" id="UP001154329">
    <property type="component" value="Chromosome 1"/>
</dbReference>
<dbReference type="EMBL" id="OU899034">
    <property type="protein sequence ID" value="CAH1714280.1"/>
    <property type="molecule type" value="Genomic_DNA"/>
</dbReference>
<keyword evidence="1" id="KW-0812">Transmembrane</keyword>
<evidence type="ECO:0000256" key="1">
    <source>
        <dbReference type="SAM" id="Phobius"/>
    </source>
</evidence>
<gene>
    <name evidence="2" type="ORF">APHIGO_LOCUS2717</name>
</gene>
<protein>
    <submittedName>
        <fullName evidence="2">Uncharacterized protein</fullName>
    </submittedName>
</protein>
<accession>A0A9P0IRG8</accession>
<feature type="transmembrane region" description="Helical" evidence="1">
    <location>
        <begin position="87"/>
        <end position="109"/>
    </location>
</feature>
<sequence length="266" mass="29619">MIIFNIAFNQESPTRLRNKLANIRIRHNYIISVVNRKSETMDPITRFKREVMSSDANSLNDIYQGFINSSANPEYSSEHVDVPNEGVYMVCGVLIAMVLVAVIIVILAVTISKLRKREESAVAAAATAAATAVATANTAINNNNNNNNNVDCQLSHAQPVDVAVVTNVSGDVGDAPVPLPFLWQYSAKNAAAKNTNGYNSPYRLYSSDQDTLVCSVPIEETAEHRKGLRKNLRGKWRRLVHKKQQQQDAYKIPAELRDQLKQIYVY</sequence>
<dbReference type="AlphaFoldDB" id="A0A9P0IRG8"/>
<keyword evidence="1" id="KW-0472">Membrane</keyword>
<keyword evidence="1" id="KW-1133">Transmembrane helix</keyword>
<name>A0A9P0IRG8_APHGO</name>
<reference evidence="2" key="2">
    <citation type="submission" date="2022-10" db="EMBL/GenBank/DDBJ databases">
        <authorList>
            <consortium name="ENA_rothamsted_submissions"/>
            <consortium name="culmorum"/>
            <person name="King R."/>
        </authorList>
    </citation>
    <scope>NUCLEOTIDE SEQUENCE</scope>
</reference>
<reference evidence="2" key="1">
    <citation type="submission" date="2022-02" db="EMBL/GenBank/DDBJ databases">
        <authorList>
            <person name="King R."/>
        </authorList>
    </citation>
    <scope>NUCLEOTIDE SEQUENCE</scope>
</reference>
<evidence type="ECO:0000313" key="3">
    <source>
        <dbReference type="Proteomes" id="UP001154329"/>
    </source>
</evidence>
<keyword evidence="3" id="KW-1185">Reference proteome</keyword>